<evidence type="ECO:0000313" key="11">
    <source>
        <dbReference type="Proteomes" id="UP001642483"/>
    </source>
</evidence>
<evidence type="ECO:0000256" key="8">
    <source>
        <dbReference type="ARBA" id="ARBA00023303"/>
    </source>
</evidence>
<evidence type="ECO:0000256" key="2">
    <source>
        <dbReference type="ARBA" id="ARBA00008497"/>
    </source>
</evidence>
<evidence type="ECO:0000313" key="10">
    <source>
        <dbReference type="EMBL" id="CAK8695816.1"/>
    </source>
</evidence>
<evidence type="ECO:0000256" key="1">
    <source>
        <dbReference type="ARBA" id="ARBA00004141"/>
    </source>
</evidence>
<keyword evidence="4 9" id="KW-0812">Transmembrane</keyword>
<dbReference type="EMBL" id="CAWYQH010000152">
    <property type="protein sequence ID" value="CAK8695816.1"/>
    <property type="molecule type" value="Genomic_DNA"/>
</dbReference>
<evidence type="ECO:0000256" key="6">
    <source>
        <dbReference type="ARBA" id="ARBA00023065"/>
    </source>
</evidence>
<dbReference type="PANTHER" id="PTHR32261:SF1">
    <property type="entry name" value="CALCIUM HOMEOSTASIS MODULATOR PROTEIN"/>
    <property type="match status" value="1"/>
</dbReference>
<comment type="caution">
    <text evidence="10">The sequence shown here is derived from an EMBL/GenBank/DDBJ whole genome shotgun (WGS) entry which is preliminary data.</text>
</comment>
<comment type="similarity">
    <text evidence="2">Belongs to the CALHM family.</text>
</comment>
<dbReference type="InterPro" id="IPR029569">
    <property type="entry name" value="CALHM"/>
</dbReference>
<evidence type="ECO:0000256" key="7">
    <source>
        <dbReference type="ARBA" id="ARBA00023136"/>
    </source>
</evidence>
<dbReference type="Proteomes" id="UP001642483">
    <property type="component" value="Unassembled WGS sequence"/>
</dbReference>
<keyword evidence="5 9" id="KW-1133">Transmembrane helix</keyword>
<reference evidence="10 11" key="1">
    <citation type="submission" date="2024-02" db="EMBL/GenBank/DDBJ databases">
        <authorList>
            <person name="Daric V."/>
            <person name="Darras S."/>
        </authorList>
    </citation>
    <scope>NUCLEOTIDE SEQUENCE [LARGE SCALE GENOMIC DNA]</scope>
</reference>
<keyword evidence="3" id="KW-0813">Transport</keyword>
<keyword evidence="7 9" id="KW-0472">Membrane</keyword>
<proteinExistence type="inferred from homology"/>
<name>A0ABP0GVR1_CLALP</name>
<dbReference type="Pfam" id="PF14798">
    <property type="entry name" value="Ca_hom_mod"/>
    <property type="match status" value="2"/>
</dbReference>
<evidence type="ECO:0000256" key="4">
    <source>
        <dbReference type="ARBA" id="ARBA00022692"/>
    </source>
</evidence>
<feature type="transmembrane region" description="Helical" evidence="9">
    <location>
        <begin position="122"/>
        <end position="147"/>
    </location>
</feature>
<protein>
    <submittedName>
        <fullName evidence="10">Uncharacterized protein</fullName>
    </submittedName>
</protein>
<accession>A0ABP0GVR1</accession>
<gene>
    <name evidence="10" type="ORF">CVLEPA_LOCUS29036</name>
</gene>
<sequence>MALQLQAALSHIGEGVKKNRSSLKNTVLIVGTVGLNELITAATFQCPCVTDEEFAYYNLGVGLPPVPYYPPTWIIQGNSRSYGWFYLFAPAAILLMVGLSISNKFRKVLTGCCKSTNYGDSVYIFSKLWACLEVLGAALIAPCAWISFGLLKGEYYACAVTAKPYVVTPNETCAHIKDLRKTDEYNDNMGVSQVIGWLLVSTVSFTIWIIYTVSRCCASKNYYEMKYNGAYKKLEERALDNALDDLWKDETEEVAKNFLKSKPNKDMWNKALRVLLSGRSVTISNLASVYEEWDEMRLSNPKETSPV</sequence>
<keyword evidence="11" id="KW-1185">Reference proteome</keyword>
<feature type="transmembrane region" description="Helical" evidence="9">
    <location>
        <begin position="83"/>
        <end position="101"/>
    </location>
</feature>
<feature type="transmembrane region" description="Helical" evidence="9">
    <location>
        <begin position="194"/>
        <end position="213"/>
    </location>
</feature>
<evidence type="ECO:0000256" key="3">
    <source>
        <dbReference type="ARBA" id="ARBA00022448"/>
    </source>
</evidence>
<keyword evidence="8" id="KW-0407">Ion channel</keyword>
<evidence type="ECO:0000256" key="5">
    <source>
        <dbReference type="ARBA" id="ARBA00022989"/>
    </source>
</evidence>
<evidence type="ECO:0000256" key="9">
    <source>
        <dbReference type="SAM" id="Phobius"/>
    </source>
</evidence>
<keyword evidence="6" id="KW-0406">Ion transport</keyword>
<organism evidence="10 11">
    <name type="scientific">Clavelina lepadiformis</name>
    <name type="common">Light-bulb sea squirt</name>
    <name type="synonym">Ascidia lepadiformis</name>
    <dbReference type="NCBI Taxonomy" id="159417"/>
    <lineage>
        <taxon>Eukaryota</taxon>
        <taxon>Metazoa</taxon>
        <taxon>Chordata</taxon>
        <taxon>Tunicata</taxon>
        <taxon>Ascidiacea</taxon>
        <taxon>Aplousobranchia</taxon>
        <taxon>Clavelinidae</taxon>
        <taxon>Clavelina</taxon>
    </lineage>
</organism>
<comment type="subcellular location">
    <subcellularLocation>
        <location evidence="1">Membrane</location>
        <topology evidence="1">Multi-pass membrane protein</topology>
    </subcellularLocation>
</comment>
<dbReference type="PANTHER" id="PTHR32261">
    <property type="entry name" value="CALCIUM HOMEOSTASIS MODULATOR PROTEIN"/>
    <property type="match status" value="1"/>
</dbReference>